<dbReference type="PROSITE" id="PS50977">
    <property type="entry name" value="HTH_TETR_2"/>
    <property type="match status" value="1"/>
</dbReference>
<dbReference type="Pfam" id="PF00440">
    <property type="entry name" value="TetR_N"/>
    <property type="match status" value="1"/>
</dbReference>
<evidence type="ECO:0000259" key="6">
    <source>
        <dbReference type="PROSITE" id="PS50977"/>
    </source>
</evidence>
<dbReference type="InterPro" id="IPR039538">
    <property type="entry name" value="BetI_C"/>
</dbReference>
<dbReference type="Proteomes" id="UP001519654">
    <property type="component" value="Unassembled WGS sequence"/>
</dbReference>
<dbReference type="Pfam" id="PF13977">
    <property type="entry name" value="TetR_C_6"/>
    <property type="match status" value="1"/>
</dbReference>
<dbReference type="Gene3D" id="1.10.357.10">
    <property type="entry name" value="Tetracycline Repressor, domain 2"/>
    <property type="match status" value="1"/>
</dbReference>
<dbReference type="PANTHER" id="PTHR30055">
    <property type="entry name" value="HTH-TYPE TRANSCRIPTIONAL REGULATOR RUTR"/>
    <property type="match status" value="1"/>
</dbReference>
<dbReference type="EMBL" id="JAHKKG010000003">
    <property type="protein sequence ID" value="MBU2664048.1"/>
    <property type="molecule type" value="Genomic_DNA"/>
</dbReference>
<protein>
    <submittedName>
        <fullName evidence="7">TetR/AcrR family transcriptional regulator</fullName>
    </submittedName>
</protein>
<dbReference type="InterPro" id="IPR036271">
    <property type="entry name" value="Tet_transcr_reg_TetR-rel_C_sf"/>
</dbReference>
<evidence type="ECO:0000256" key="2">
    <source>
        <dbReference type="ARBA" id="ARBA00023015"/>
    </source>
</evidence>
<gene>
    <name evidence="7" type="ORF">KOI35_11155</name>
</gene>
<feature type="domain" description="HTH tetR-type" evidence="6">
    <location>
        <begin position="12"/>
        <end position="72"/>
    </location>
</feature>
<evidence type="ECO:0000256" key="5">
    <source>
        <dbReference type="PROSITE-ProRule" id="PRU00335"/>
    </source>
</evidence>
<keyword evidence="8" id="KW-1185">Reference proteome</keyword>
<dbReference type="RefSeq" id="WP_215786253.1">
    <property type="nucleotide sequence ID" value="NZ_JAHKKG010000003.1"/>
</dbReference>
<feature type="DNA-binding region" description="H-T-H motif" evidence="5">
    <location>
        <begin position="35"/>
        <end position="54"/>
    </location>
</feature>
<dbReference type="InterPro" id="IPR001647">
    <property type="entry name" value="HTH_TetR"/>
</dbReference>
<keyword evidence="1" id="KW-0678">Repressor</keyword>
<sequence length="193" mass="21427">MPAGRRSGVDGEQRRAQIVTAAQHAIATLGFEGFRVRDVAAQVGINIATLHYHFPTKEALIAAVVQQIVGNLDRVPYDPSADPRQVLTDHLGHILGRFDTEREQFLVLNELYARGGRDPELRTILVANDEAWADYLRPVFVAGRDQGRFRADLDPDAATALVIGFLKSLLFQYDLTPDRIQRTAAEILRAVEA</sequence>
<evidence type="ECO:0000256" key="3">
    <source>
        <dbReference type="ARBA" id="ARBA00023125"/>
    </source>
</evidence>
<dbReference type="SUPFAM" id="SSF48498">
    <property type="entry name" value="Tetracyclin repressor-like, C-terminal domain"/>
    <property type="match status" value="1"/>
</dbReference>
<keyword evidence="4" id="KW-0804">Transcription</keyword>
<accession>A0ABS5YKQ1</accession>
<comment type="caution">
    <text evidence="7">The sequence shown here is derived from an EMBL/GenBank/DDBJ whole genome shotgun (WGS) entry which is preliminary data.</text>
</comment>
<evidence type="ECO:0000313" key="8">
    <source>
        <dbReference type="Proteomes" id="UP001519654"/>
    </source>
</evidence>
<keyword evidence="3 5" id="KW-0238">DNA-binding</keyword>
<evidence type="ECO:0000256" key="1">
    <source>
        <dbReference type="ARBA" id="ARBA00022491"/>
    </source>
</evidence>
<evidence type="ECO:0000256" key="4">
    <source>
        <dbReference type="ARBA" id="ARBA00023163"/>
    </source>
</evidence>
<proteinExistence type="predicted"/>
<dbReference type="InterPro" id="IPR009057">
    <property type="entry name" value="Homeodomain-like_sf"/>
</dbReference>
<dbReference type="PANTHER" id="PTHR30055:SF234">
    <property type="entry name" value="HTH-TYPE TRANSCRIPTIONAL REGULATOR BETI"/>
    <property type="match status" value="1"/>
</dbReference>
<organism evidence="7 8">
    <name type="scientific">Paractinoplanes bogorensis</name>
    <dbReference type="NCBI Taxonomy" id="1610840"/>
    <lineage>
        <taxon>Bacteria</taxon>
        <taxon>Bacillati</taxon>
        <taxon>Actinomycetota</taxon>
        <taxon>Actinomycetes</taxon>
        <taxon>Micromonosporales</taxon>
        <taxon>Micromonosporaceae</taxon>
        <taxon>Paractinoplanes</taxon>
    </lineage>
</organism>
<reference evidence="7 8" key="1">
    <citation type="submission" date="2021-06" db="EMBL/GenBank/DDBJ databases">
        <title>Actinoplanes lichenicola sp. nov., and Actinoplanes ovalisporus sp. nov., isolated from lichen in Thailand.</title>
        <authorList>
            <person name="Saeng-In P."/>
            <person name="Kanchanasin P."/>
            <person name="Yuki M."/>
            <person name="Kudo T."/>
            <person name="Ohkuma M."/>
            <person name="Phongsopitanun W."/>
            <person name="Tanasupawat S."/>
        </authorList>
    </citation>
    <scope>NUCLEOTIDE SEQUENCE [LARGE SCALE GENOMIC DNA]</scope>
    <source>
        <strain evidence="7 8">NBRC 110975</strain>
    </source>
</reference>
<dbReference type="SUPFAM" id="SSF46689">
    <property type="entry name" value="Homeodomain-like"/>
    <property type="match status" value="1"/>
</dbReference>
<name>A0ABS5YKQ1_9ACTN</name>
<dbReference type="PRINTS" id="PR00455">
    <property type="entry name" value="HTHTETR"/>
</dbReference>
<dbReference type="InterPro" id="IPR050109">
    <property type="entry name" value="HTH-type_TetR-like_transc_reg"/>
</dbReference>
<keyword evidence="2" id="KW-0805">Transcription regulation</keyword>
<evidence type="ECO:0000313" key="7">
    <source>
        <dbReference type="EMBL" id="MBU2664048.1"/>
    </source>
</evidence>